<evidence type="ECO:0000259" key="4">
    <source>
        <dbReference type="PROSITE" id="PS51071"/>
    </source>
</evidence>
<keyword evidence="7" id="KW-1185">Reference proteome</keyword>
<dbReference type="Pfam" id="PF01380">
    <property type="entry name" value="SIS"/>
    <property type="match status" value="1"/>
</dbReference>
<keyword evidence="3" id="KW-0804">Transcription</keyword>
<dbReference type="GO" id="GO:0003677">
    <property type="term" value="F:DNA binding"/>
    <property type="evidence" value="ECO:0007669"/>
    <property type="project" value="UniProtKB-KW"/>
</dbReference>
<dbReference type="Gene3D" id="3.40.50.10490">
    <property type="entry name" value="Glucose-6-phosphate isomerase like protein, domain 1"/>
    <property type="match status" value="1"/>
</dbReference>
<keyword evidence="2" id="KW-0238">DNA-binding</keyword>
<dbReference type="RefSeq" id="WP_168104675.1">
    <property type="nucleotide sequence ID" value="NZ_CP051215.1"/>
</dbReference>
<dbReference type="InterPro" id="IPR036388">
    <property type="entry name" value="WH-like_DNA-bd_sf"/>
</dbReference>
<evidence type="ECO:0000313" key="7">
    <source>
        <dbReference type="Proteomes" id="UP000584587"/>
    </source>
</evidence>
<feature type="domain" description="SIS" evidence="5">
    <location>
        <begin position="118"/>
        <end position="262"/>
    </location>
</feature>
<evidence type="ECO:0000256" key="3">
    <source>
        <dbReference type="ARBA" id="ARBA00023163"/>
    </source>
</evidence>
<dbReference type="GO" id="GO:0097367">
    <property type="term" value="F:carbohydrate derivative binding"/>
    <property type="evidence" value="ECO:0007669"/>
    <property type="project" value="InterPro"/>
</dbReference>
<protein>
    <submittedName>
        <fullName evidence="6">MurR/RpiR family transcriptional regulator</fullName>
    </submittedName>
</protein>
<dbReference type="PROSITE" id="PS51071">
    <property type="entry name" value="HTH_RPIR"/>
    <property type="match status" value="1"/>
</dbReference>
<keyword evidence="1" id="KW-0805">Transcription regulation</keyword>
<dbReference type="AlphaFoldDB" id="A0A846U403"/>
<dbReference type="GO" id="GO:0003700">
    <property type="term" value="F:DNA-binding transcription factor activity"/>
    <property type="evidence" value="ECO:0007669"/>
    <property type="project" value="InterPro"/>
</dbReference>
<dbReference type="InterPro" id="IPR000281">
    <property type="entry name" value="HTH_RpiR"/>
</dbReference>
<dbReference type="Proteomes" id="UP000584587">
    <property type="component" value="Unassembled WGS sequence"/>
</dbReference>
<dbReference type="Gene3D" id="1.10.10.10">
    <property type="entry name" value="Winged helix-like DNA-binding domain superfamily/Winged helix DNA-binding domain"/>
    <property type="match status" value="1"/>
</dbReference>
<dbReference type="PROSITE" id="PS51464">
    <property type="entry name" value="SIS"/>
    <property type="match status" value="1"/>
</dbReference>
<name>A0A846U403_9MOLU</name>
<dbReference type="SUPFAM" id="SSF46689">
    <property type="entry name" value="Homeodomain-like"/>
    <property type="match status" value="1"/>
</dbReference>
<dbReference type="PANTHER" id="PTHR30514:SF21">
    <property type="entry name" value="RPIR-FAMILY TRANSCRIPTIONAL REGULATOR"/>
    <property type="match status" value="1"/>
</dbReference>
<feature type="domain" description="HTH rpiR-type" evidence="4">
    <location>
        <begin position="5"/>
        <end position="81"/>
    </location>
</feature>
<dbReference type="PANTHER" id="PTHR30514">
    <property type="entry name" value="GLUCOKINASE"/>
    <property type="match status" value="1"/>
</dbReference>
<dbReference type="SUPFAM" id="SSF53697">
    <property type="entry name" value="SIS domain"/>
    <property type="match status" value="1"/>
</dbReference>
<evidence type="ECO:0000313" key="6">
    <source>
        <dbReference type="EMBL" id="NKE38197.1"/>
    </source>
</evidence>
<evidence type="ECO:0000256" key="2">
    <source>
        <dbReference type="ARBA" id="ARBA00023125"/>
    </source>
</evidence>
<gene>
    <name evidence="6" type="ORF">HER12_00285</name>
</gene>
<sequence length="280" mass="32047">MSIYNNFWVRVSKEQSSFTKKEKILINYITANSQNMNNVTISALSKANNVGYSVVYNLIKKLGFSGYHEFIINIAAEENTYKALNQEFFGEYSILKETYRRLLDLNDATIDYQKLQKFIFWINKNQQSTIYVTGVGQSALGAEDLAGKLHRLGLKAFCLNKDDDSLLIHCSVLQKNDILVVFSLSGKTEVIRRAVQIAKDNQAVVVAITSQEKSILNDYADWIFTIISSGLYEEKEVLISPLFAMAYFNDLIVTYFLKLPEKEWYLNNHLKANKVIKKIS</sequence>
<dbReference type="InterPro" id="IPR009057">
    <property type="entry name" value="Homeodomain-like_sf"/>
</dbReference>
<dbReference type="InterPro" id="IPR035472">
    <property type="entry name" value="RpiR-like_SIS"/>
</dbReference>
<evidence type="ECO:0000256" key="1">
    <source>
        <dbReference type="ARBA" id="ARBA00023015"/>
    </source>
</evidence>
<organism evidence="6 7">
    <name type="scientific">Spiroplasma platyhelix PALS-1</name>
    <dbReference type="NCBI Taxonomy" id="1276218"/>
    <lineage>
        <taxon>Bacteria</taxon>
        <taxon>Bacillati</taxon>
        <taxon>Mycoplasmatota</taxon>
        <taxon>Mollicutes</taxon>
        <taxon>Entomoplasmatales</taxon>
        <taxon>Spiroplasmataceae</taxon>
        <taxon>Spiroplasma</taxon>
    </lineage>
</organism>
<comment type="caution">
    <text evidence="6">The sequence shown here is derived from an EMBL/GenBank/DDBJ whole genome shotgun (WGS) entry which is preliminary data.</text>
</comment>
<dbReference type="EMBL" id="JAAVVK010000001">
    <property type="protein sequence ID" value="NKE38197.1"/>
    <property type="molecule type" value="Genomic_DNA"/>
</dbReference>
<dbReference type="GO" id="GO:1901135">
    <property type="term" value="P:carbohydrate derivative metabolic process"/>
    <property type="evidence" value="ECO:0007669"/>
    <property type="project" value="InterPro"/>
</dbReference>
<dbReference type="InterPro" id="IPR047640">
    <property type="entry name" value="RpiR-like"/>
</dbReference>
<dbReference type="InterPro" id="IPR046348">
    <property type="entry name" value="SIS_dom_sf"/>
</dbReference>
<dbReference type="Pfam" id="PF01418">
    <property type="entry name" value="HTH_6"/>
    <property type="match status" value="1"/>
</dbReference>
<evidence type="ECO:0000259" key="5">
    <source>
        <dbReference type="PROSITE" id="PS51464"/>
    </source>
</evidence>
<reference evidence="6 7" key="1">
    <citation type="submission" date="2020-04" db="EMBL/GenBank/DDBJ databases">
        <title>Complete genome sequence of Spiroplasma platyhelix ATCC 51748, an insect isolate.</title>
        <authorList>
            <person name="Green E.A."/>
            <person name="Klassen J.L."/>
        </authorList>
    </citation>
    <scope>NUCLEOTIDE SEQUENCE [LARGE SCALE GENOMIC DNA]</scope>
    <source>
        <strain evidence="6 7">PALS-1</strain>
    </source>
</reference>
<dbReference type="InterPro" id="IPR001347">
    <property type="entry name" value="SIS_dom"/>
</dbReference>
<proteinExistence type="predicted"/>
<dbReference type="CDD" id="cd05013">
    <property type="entry name" value="SIS_RpiR"/>
    <property type="match status" value="1"/>
</dbReference>
<accession>A0A846U403</accession>